<proteinExistence type="evidence at transcript level"/>
<evidence type="ECO:0000313" key="2">
    <source>
        <dbReference type="EMBL" id="AET50636.1"/>
    </source>
</evidence>
<dbReference type="GO" id="GO:0042273">
    <property type="term" value="P:ribosomal large subunit biogenesis"/>
    <property type="evidence" value="ECO:0007669"/>
    <property type="project" value="InterPro"/>
</dbReference>
<dbReference type="SUPFAM" id="SSF50978">
    <property type="entry name" value="WD40 repeat-like"/>
    <property type="match status" value="1"/>
</dbReference>
<dbReference type="VEuPathDB" id="ToxoDB:ETH_00027925"/>
<dbReference type="AlphaFoldDB" id="H9B9H6"/>
<name>H9B9H6_EIMTE</name>
<dbReference type="PANTHER" id="PTHR16038">
    <property type="entry name" value="NOP SEVEN ASSOCIATED PROTEIN 1"/>
    <property type="match status" value="1"/>
</dbReference>
<protein>
    <submittedName>
        <fullName evidence="2">Uncharacterized protein</fullName>
    </submittedName>
</protein>
<organism evidence="2">
    <name type="scientific">Eimeria tenella</name>
    <name type="common">Coccidian parasite</name>
    <dbReference type="NCBI Taxonomy" id="5802"/>
    <lineage>
        <taxon>Eukaryota</taxon>
        <taxon>Sar</taxon>
        <taxon>Alveolata</taxon>
        <taxon>Apicomplexa</taxon>
        <taxon>Conoidasida</taxon>
        <taxon>Coccidia</taxon>
        <taxon>Eucoccidiorida</taxon>
        <taxon>Eimeriorina</taxon>
        <taxon>Eimeriidae</taxon>
        <taxon>Eimeria</taxon>
    </lineage>
</organism>
<dbReference type="GO" id="GO:0030687">
    <property type="term" value="C:preribosome, large subunit precursor"/>
    <property type="evidence" value="ECO:0007669"/>
    <property type="project" value="TreeGrafter"/>
</dbReference>
<dbReference type="PANTHER" id="PTHR16038:SF4">
    <property type="entry name" value="WD REPEAT-CONTAINING PROTEIN 74"/>
    <property type="match status" value="1"/>
</dbReference>
<evidence type="ECO:0000256" key="1">
    <source>
        <dbReference type="SAM" id="MobiDB-lite"/>
    </source>
</evidence>
<dbReference type="InterPro" id="IPR015943">
    <property type="entry name" value="WD40/YVTN_repeat-like_dom_sf"/>
</dbReference>
<dbReference type="Gene3D" id="2.130.10.10">
    <property type="entry name" value="YVTN repeat-like/Quinoprotein amine dehydrogenase"/>
    <property type="match status" value="1"/>
</dbReference>
<accession>H9B9H6</accession>
<dbReference type="InterPro" id="IPR037379">
    <property type="entry name" value="WDR74/Nsa1"/>
</dbReference>
<feature type="region of interest" description="Disordered" evidence="1">
    <location>
        <begin position="610"/>
        <end position="704"/>
    </location>
</feature>
<sequence length="704" mass="75206">MEFVIGDQTGLCKELSWLSNETRRTRIIKKAKQSRSLGVTTLCWSGTPSGNEVSEIAVGRTCGSVEAFATSDVVCEAAVPATTSLGERTLDEPLRSFQLPSAPVHISAISSEAVRAYTRSLLCKSWLGSGVTAGEASMRTALLSAATGGAANAAGDPSCSSSSRLLLAVGEEGHACVVEWEGIYNVRLVEKPNESVQQCAPEHEVVDRGEMEVGIKFLPIGRKTNECSSSVQEAAMDTPPWCRAAYKLPAPIAAASTNPLCHSLLAFGGRENDAKVVDLDYGKLLWSAKNVKPSFLGLRCQVAVTRIEWLLPIHPMVIAVGTAKGALRFYDLRCQRRPVLEVCEATQERRPVTALCVRPTAEVLQTKTHMRIALARAAGSSAVSVCRDVATEHLSSKGFDKDGQYSKCKGPSEDQKGPSCDATTAADIAQEVLARCSGKDTATVYYADSYGMIYGIRVQGGSALLRLADKTLPKYNPSSYRSLSNQPHADHSAEVKRKLISAMLDKQRGKLTSRKNDHPVSAAACSDLQLAAVSVGGYKEAMGAIVGLGLDPAGEFLVAVGLGRYAYVFDAKSRKLREKVFLKQKLTCLLSGGGVGAGGVKRCTATKGSAHTKHECGSSSDLNSSGEEQGSECDNSIDSEAATDDETEISRRPVEAAGEPCVLSTSSYDEQLRCRASDSQVHRRTQHGMPKKRKRSIHEGGAAR</sequence>
<feature type="compositionally biased region" description="Polar residues" evidence="1">
    <location>
        <begin position="617"/>
        <end position="628"/>
    </location>
</feature>
<feature type="compositionally biased region" description="Acidic residues" evidence="1">
    <location>
        <begin position="629"/>
        <end position="647"/>
    </location>
</feature>
<dbReference type="VEuPathDB" id="ToxoDB:ETH2_1350300"/>
<reference evidence="2" key="1">
    <citation type="journal article" date="2012" name="BMC Genomics">
        <title>Characterisation of full-length cDNA sequences provides insights into the Eimeria tenella transcriptome.</title>
        <authorList>
            <person name="Amiruddin N."/>
            <person name="Lee X.W."/>
            <person name="Blake D.P."/>
            <person name="Suzuki Y."/>
            <person name="Tay Y.L."/>
            <person name="Lim L.S."/>
            <person name="Tomley F.M."/>
            <person name="Watanabe J."/>
            <person name="Sugimoto C."/>
            <person name="Wan K.L."/>
        </authorList>
    </citation>
    <scope>NUCLEOTIDE SEQUENCE</scope>
    <source>
        <strain evidence="2">Houghton</strain>
    </source>
</reference>
<dbReference type="EMBL" id="JN987413">
    <property type="protein sequence ID" value="AET50636.1"/>
    <property type="molecule type" value="mRNA"/>
</dbReference>
<dbReference type="InterPro" id="IPR036322">
    <property type="entry name" value="WD40_repeat_dom_sf"/>
</dbReference>
<feature type="compositionally biased region" description="Basic residues" evidence="1">
    <location>
        <begin position="682"/>
        <end position="696"/>
    </location>
</feature>
<dbReference type="GO" id="GO:0005730">
    <property type="term" value="C:nucleolus"/>
    <property type="evidence" value="ECO:0007669"/>
    <property type="project" value="InterPro"/>
</dbReference>